<reference evidence="1" key="1">
    <citation type="submission" date="2025-08" db="UniProtKB">
        <authorList>
            <consortium name="Ensembl"/>
        </authorList>
    </citation>
    <scope>IDENTIFICATION</scope>
</reference>
<sequence length="120" mass="13305">MRVSSSIPVAANGITSFFFMAEWYSIVYIYHIFLIQSSVDGHLGCFPLLAIVNRAAVNMQVHVSFLRKVLSGYKPKSGIAGSYGSSMYRFLRYLHTVLHSHILLIPNHGSPGSPCLSFIP</sequence>
<accession>A0A8D0VF81</accession>
<dbReference type="Proteomes" id="UP000694570">
    <property type="component" value="Unplaced"/>
</dbReference>
<dbReference type="Ensembl" id="ENSSSCT00030011781.1">
    <property type="protein sequence ID" value="ENSSSCP00030005277.1"/>
    <property type="gene ID" value="ENSSSCG00030008652.1"/>
</dbReference>
<proteinExistence type="predicted"/>
<organism evidence="1 2">
    <name type="scientific">Sus scrofa</name>
    <name type="common">Pig</name>
    <dbReference type="NCBI Taxonomy" id="9823"/>
    <lineage>
        <taxon>Eukaryota</taxon>
        <taxon>Metazoa</taxon>
        <taxon>Chordata</taxon>
        <taxon>Craniata</taxon>
        <taxon>Vertebrata</taxon>
        <taxon>Euteleostomi</taxon>
        <taxon>Mammalia</taxon>
        <taxon>Eutheria</taxon>
        <taxon>Laurasiatheria</taxon>
        <taxon>Artiodactyla</taxon>
        <taxon>Suina</taxon>
        <taxon>Suidae</taxon>
        <taxon>Sus</taxon>
    </lineage>
</organism>
<evidence type="ECO:0000313" key="2">
    <source>
        <dbReference type="Proteomes" id="UP000694570"/>
    </source>
</evidence>
<name>A0A8D0VF81_PIG</name>
<protein>
    <submittedName>
        <fullName evidence="1">Uncharacterized protein</fullName>
    </submittedName>
</protein>
<dbReference type="AlphaFoldDB" id="A0A8D0VF81"/>
<evidence type="ECO:0000313" key="1">
    <source>
        <dbReference type="Ensembl" id="ENSSSCP00030005277.1"/>
    </source>
</evidence>